<dbReference type="AlphaFoldDB" id="A0A551X0Q1"/>
<organism evidence="1 2">
    <name type="scientific">Microcystis aeruginosa Ma_QC_C_20070703_M131</name>
    <dbReference type="NCBI Taxonomy" id="2486263"/>
    <lineage>
        <taxon>Bacteria</taxon>
        <taxon>Bacillati</taxon>
        <taxon>Cyanobacteriota</taxon>
        <taxon>Cyanophyceae</taxon>
        <taxon>Oscillatoriophycideae</taxon>
        <taxon>Chroococcales</taxon>
        <taxon>Microcystaceae</taxon>
        <taxon>Microcystis</taxon>
    </lineage>
</organism>
<feature type="non-terminal residue" evidence="1">
    <location>
        <position position="1"/>
    </location>
</feature>
<dbReference type="EMBL" id="SFCA01000274">
    <property type="protein sequence ID" value="TRT42290.1"/>
    <property type="molecule type" value="Genomic_DNA"/>
</dbReference>
<dbReference type="Proteomes" id="UP000316443">
    <property type="component" value="Unassembled WGS sequence"/>
</dbReference>
<sequence>HLLLYAYWKHPYYLPHWTDEIDNFRLELSLLFRSQVIYNHALERFGYCYQKALGKASRKSGLTLPVDCPWTIEKILDEDWFPG</sequence>
<proteinExistence type="predicted"/>
<comment type="caution">
    <text evidence="1">The sequence shown here is derived from an EMBL/GenBank/DDBJ whole genome shotgun (WGS) entry which is preliminary data.</text>
</comment>
<name>A0A551X0Q1_MICAE</name>
<protein>
    <submittedName>
        <fullName evidence="1">DUF29 family protein</fullName>
    </submittedName>
</protein>
<dbReference type="Gene3D" id="1.20.1220.20">
    <property type="entry name" value="Uncharcterised protein PF01724"/>
    <property type="match status" value="1"/>
</dbReference>
<accession>A0A551X0Q1</accession>
<gene>
    <name evidence="1" type="ORF">EWV85_24935</name>
</gene>
<reference evidence="1 2" key="1">
    <citation type="submission" date="2019-01" db="EMBL/GenBank/DDBJ databases">
        <title>Coherence of Microcystis species and biogeography revealed through population genomics.</title>
        <authorList>
            <person name="Perez-Carrascal O.M."/>
            <person name="Terrat Y."/>
            <person name="Giani A."/>
            <person name="Fortin N."/>
            <person name="Tromas N."/>
            <person name="Shapiro B.J."/>
        </authorList>
    </citation>
    <scope>NUCLEOTIDE SEQUENCE [LARGE SCALE GENOMIC DNA]</scope>
    <source>
        <strain evidence="1">Ma_QC_C_20070703_M131</strain>
    </source>
</reference>
<evidence type="ECO:0000313" key="2">
    <source>
        <dbReference type="Proteomes" id="UP000316443"/>
    </source>
</evidence>
<dbReference type="Pfam" id="PF01724">
    <property type="entry name" value="DUF29"/>
    <property type="match status" value="1"/>
</dbReference>
<evidence type="ECO:0000313" key="1">
    <source>
        <dbReference type="EMBL" id="TRT42290.1"/>
    </source>
</evidence>